<evidence type="ECO:0000256" key="4">
    <source>
        <dbReference type="ARBA" id="ARBA00023180"/>
    </source>
</evidence>
<dbReference type="InterPro" id="IPR011042">
    <property type="entry name" value="6-blade_b-propeller_TolB-like"/>
</dbReference>
<dbReference type="InterPro" id="IPR018119">
    <property type="entry name" value="Strictosidine_synth_cons-reg"/>
</dbReference>
<dbReference type="OrthoDB" id="1908448at2759"/>
<dbReference type="GO" id="GO:0012505">
    <property type="term" value="C:endomembrane system"/>
    <property type="evidence" value="ECO:0007669"/>
    <property type="project" value="TreeGrafter"/>
</dbReference>
<evidence type="ECO:0000313" key="7">
    <source>
        <dbReference type="Proteomes" id="UP000515123"/>
    </source>
</evidence>
<name>A0A6P5EIS7_ANACO</name>
<gene>
    <name evidence="8" type="primary">LOC109706736</name>
</gene>
<keyword evidence="4" id="KW-0325">Glycoprotein</keyword>
<evidence type="ECO:0000256" key="3">
    <source>
        <dbReference type="ARBA" id="ARBA00022554"/>
    </source>
</evidence>
<dbReference type="FunFam" id="2.120.10.30:FF:000048">
    <property type="entry name" value="Protein strictosidine synthase-like 10"/>
    <property type="match status" value="1"/>
</dbReference>
<dbReference type="GO" id="GO:0016787">
    <property type="term" value="F:hydrolase activity"/>
    <property type="evidence" value="ECO:0007669"/>
    <property type="project" value="TreeGrafter"/>
</dbReference>
<dbReference type="GeneID" id="109706736"/>
<dbReference type="AlphaFoldDB" id="A0A6P5EIS7"/>
<dbReference type="Pfam" id="PF03088">
    <property type="entry name" value="Str_synth"/>
    <property type="match status" value="1"/>
</dbReference>
<protein>
    <submittedName>
        <fullName evidence="8">Protein STRICTOSIDINE SYNTHASE-LIKE 10-like</fullName>
    </submittedName>
</protein>
<evidence type="ECO:0000313" key="8">
    <source>
        <dbReference type="RefSeq" id="XP_020083299.1"/>
    </source>
</evidence>
<keyword evidence="7" id="KW-1185">Reference proteome</keyword>
<keyword evidence="5" id="KW-0812">Transmembrane</keyword>
<dbReference type="Gene3D" id="2.120.10.30">
    <property type="entry name" value="TolB, C-terminal domain"/>
    <property type="match status" value="1"/>
</dbReference>
<feature type="transmembrane region" description="Helical" evidence="5">
    <location>
        <begin position="12"/>
        <end position="31"/>
    </location>
</feature>
<dbReference type="SUPFAM" id="SSF63829">
    <property type="entry name" value="Calcium-dependent phosphotriesterase"/>
    <property type="match status" value="1"/>
</dbReference>
<evidence type="ECO:0000256" key="5">
    <source>
        <dbReference type="SAM" id="Phobius"/>
    </source>
</evidence>
<sequence length="348" mass="38476">MEMINHFDLTNYVLLTILLAILPLFTTCYEIRAIENLRSLEMLSLTIGAGPESLAFDPSGGGPYTGVSNGRVLKWKGGDLGWVEFAFNSNHRDEECGVYNNEMMESKCGRPLGLQFHKATGDLYIADAYLGLLTVGPEGGPMTLVAAVADGVPFNFTNGVDIDQDTGMVYFTDSSIHFQRREYMMLVLSGDASGRLMRYDPATKRVTVLENGLTFPNGLVVSHDNTHLLVAMTSPCRILKYWLRGPRTGTFETFAELPGYPDNIKRNSKGEYWVALGQEKIQLNGLQKRVANFEPMLDHPIALRLSQEGRVLEVLDGGIMTSISEVEERNGSLWLGSVVSPYVGVYEA</sequence>
<evidence type="ECO:0000259" key="6">
    <source>
        <dbReference type="Pfam" id="PF03088"/>
    </source>
</evidence>
<dbReference type="PANTHER" id="PTHR10426">
    <property type="entry name" value="STRICTOSIDINE SYNTHASE-RELATED"/>
    <property type="match status" value="1"/>
</dbReference>
<comment type="subcellular location">
    <subcellularLocation>
        <location evidence="1">Vacuole</location>
    </subcellularLocation>
</comment>
<accession>A0A6P5EIS7</accession>
<feature type="domain" description="Strictosidine synthase conserved region" evidence="6">
    <location>
        <begin position="158"/>
        <end position="245"/>
    </location>
</feature>
<reference evidence="7" key="1">
    <citation type="journal article" date="2015" name="Nat. Genet.">
        <title>The pineapple genome and the evolution of CAM photosynthesis.</title>
        <authorList>
            <person name="Ming R."/>
            <person name="VanBuren R."/>
            <person name="Wai C.M."/>
            <person name="Tang H."/>
            <person name="Schatz M.C."/>
            <person name="Bowers J.E."/>
            <person name="Lyons E."/>
            <person name="Wang M.L."/>
            <person name="Chen J."/>
            <person name="Biggers E."/>
            <person name="Zhang J."/>
            <person name="Huang L."/>
            <person name="Zhang L."/>
            <person name="Miao W."/>
            <person name="Zhang J."/>
            <person name="Ye Z."/>
            <person name="Miao C."/>
            <person name="Lin Z."/>
            <person name="Wang H."/>
            <person name="Zhou H."/>
            <person name="Yim W.C."/>
            <person name="Priest H.D."/>
            <person name="Zheng C."/>
            <person name="Woodhouse M."/>
            <person name="Edger P.P."/>
            <person name="Guyot R."/>
            <person name="Guo H.B."/>
            <person name="Guo H."/>
            <person name="Zheng G."/>
            <person name="Singh R."/>
            <person name="Sharma A."/>
            <person name="Min X."/>
            <person name="Zheng Y."/>
            <person name="Lee H."/>
            <person name="Gurtowski J."/>
            <person name="Sedlazeck F.J."/>
            <person name="Harkess A."/>
            <person name="McKain M.R."/>
            <person name="Liao Z."/>
            <person name="Fang J."/>
            <person name="Liu J."/>
            <person name="Zhang X."/>
            <person name="Zhang Q."/>
            <person name="Hu W."/>
            <person name="Qin Y."/>
            <person name="Wang K."/>
            <person name="Chen L.Y."/>
            <person name="Shirley N."/>
            <person name="Lin Y.R."/>
            <person name="Liu L.Y."/>
            <person name="Hernandez A.G."/>
            <person name="Wright C.L."/>
            <person name="Bulone V."/>
            <person name="Tuskan G.A."/>
            <person name="Heath K."/>
            <person name="Zee F."/>
            <person name="Moore P.H."/>
            <person name="Sunkar R."/>
            <person name="Leebens-Mack J.H."/>
            <person name="Mockler T."/>
            <person name="Bennetzen J.L."/>
            <person name="Freeling M."/>
            <person name="Sankoff D."/>
            <person name="Paterson A.H."/>
            <person name="Zhu X."/>
            <person name="Yang X."/>
            <person name="Smith J.A."/>
            <person name="Cushman J.C."/>
            <person name="Paull R.E."/>
            <person name="Yu Q."/>
        </authorList>
    </citation>
    <scope>NUCLEOTIDE SEQUENCE [LARGE SCALE GENOMIC DNA]</scope>
    <source>
        <strain evidence="7">cv. F153</strain>
    </source>
</reference>
<comment type="similarity">
    <text evidence="2">Belongs to the strictosidine synthase family.</text>
</comment>
<keyword evidence="5" id="KW-1133">Transmembrane helix</keyword>
<evidence type="ECO:0000256" key="1">
    <source>
        <dbReference type="ARBA" id="ARBA00004116"/>
    </source>
</evidence>
<proteinExistence type="inferred from homology"/>
<dbReference type="RefSeq" id="XP_020083299.1">
    <property type="nucleotide sequence ID" value="XM_020227710.1"/>
</dbReference>
<dbReference type="PANTHER" id="PTHR10426:SF139">
    <property type="entry name" value="OS09G0374900 PROTEIN"/>
    <property type="match status" value="1"/>
</dbReference>
<organism evidence="7 8">
    <name type="scientific">Ananas comosus</name>
    <name type="common">Pineapple</name>
    <name type="synonym">Ananas ananas</name>
    <dbReference type="NCBI Taxonomy" id="4615"/>
    <lineage>
        <taxon>Eukaryota</taxon>
        <taxon>Viridiplantae</taxon>
        <taxon>Streptophyta</taxon>
        <taxon>Embryophyta</taxon>
        <taxon>Tracheophyta</taxon>
        <taxon>Spermatophyta</taxon>
        <taxon>Magnoliopsida</taxon>
        <taxon>Liliopsida</taxon>
        <taxon>Poales</taxon>
        <taxon>Bromeliaceae</taxon>
        <taxon>Bromelioideae</taxon>
        <taxon>Ananas</taxon>
    </lineage>
</organism>
<keyword evidence="5" id="KW-0472">Membrane</keyword>
<reference evidence="8" key="2">
    <citation type="submission" date="2025-08" db="UniProtKB">
        <authorList>
            <consortium name="RefSeq"/>
        </authorList>
    </citation>
    <scope>IDENTIFICATION</scope>
    <source>
        <tissue evidence="8">Leaf</tissue>
    </source>
</reference>
<dbReference type="Pfam" id="PF20067">
    <property type="entry name" value="SSL_N"/>
    <property type="match status" value="1"/>
</dbReference>
<dbReference type="GO" id="GO:0005773">
    <property type="term" value="C:vacuole"/>
    <property type="evidence" value="ECO:0007669"/>
    <property type="project" value="UniProtKB-SubCell"/>
</dbReference>
<evidence type="ECO:0000256" key="2">
    <source>
        <dbReference type="ARBA" id="ARBA00009191"/>
    </source>
</evidence>
<keyword evidence="3" id="KW-0926">Vacuole</keyword>
<dbReference type="Proteomes" id="UP000515123">
    <property type="component" value="Linkage group 2"/>
</dbReference>